<feature type="compositionally biased region" description="Basic and acidic residues" evidence="1">
    <location>
        <begin position="752"/>
        <end position="785"/>
    </location>
</feature>
<protein>
    <submittedName>
        <fullName evidence="3">Retrovirus-related Pol polyprotein from transposon TNT 1-94</fullName>
    </submittedName>
</protein>
<sequence length="983" mass="111534">MKAIKFTNTSVNEIRIDDSSRYPPDKFLYEDDPSRQYQVDSDISYYVIPHGRSHTELTLENHVPKVIVPNKHGVPLTEYIEDPPDLINTEGTYEQNVQDDQMINQPTDIPSGNNTKVSRIITKSLVHNVTQSHIPNQASTSSYPAPQDRWLRDQHIELVNIIGNPGKGMLTRSMVANLTAASARELARMESIRIFLAFATYMNFKVYQMDVKSAFLNGKQKEEVYVKQPPGFESSEFPNYVCKLDKTLYGLKQVLMISVQSKESHLTVVKRILGYLKGTPTLEKAPQVPVKYLNFLKEFWSTAVTFYPFPSTDEPEKRPLKEFLIKFLVLNGKQPLTLDFQTFCSSTGLDYNNGKYGEHPTPENFLKEFWSTVGTFYPFPSTDEPEKRPLKEFLIKFLVLNGKQPLTLDFQTFCSSTGLDYNNGKYGEHPTPEGPEASGALSKKSKRHKSKKPPTKTKVTPPKPIEASKQSHSVFSGTKPDPQDLERDIQLASTGLPSTHDEGTRKSKSLPEDTTTHPQDLGENKQPLDMDITVMTPDEGTAKTTPHPEGSLGDKDSWGNKPPADMEPLYPTNVDLSRTDVRAIIISEDEAQESEEDILGASDEMDNTPQSDETQHHSSPPQGDKPTSPTAPHAEASDTNSSSDNILKKITKDQWEKHEEADVHYANLKASIDDYYNENITHEDKNDQLVKDSMSSFEKAALQSLISIKAWMSLLNFSKISAIQSKMILITLTFSIIDTPANVTGENATHTSTKESLSRTKRATDSNIQDKPEEPKQSTNENDQRKLVKASSIVRLHLDEPVRVEFVINGKTYYLTEQEIQEYWDKEEKIKKAEEEARLNDIRKTKVIKVVREEAKKIVSIKKRKSPPKLVNSLRKLMMLNMRSSKDNTLKRLENLLSLESTKPEYRIFFINEFGDRAFQRWSDIDKVGMEALVLYLVAAFMVKSPENARFSMKLRKLISEHPDKEKLKLNKVKLEALGYKLD</sequence>
<organism evidence="3">
    <name type="scientific">Tanacetum cinerariifolium</name>
    <name type="common">Dalmatian daisy</name>
    <name type="synonym">Chrysanthemum cinerariifolium</name>
    <dbReference type="NCBI Taxonomy" id="118510"/>
    <lineage>
        <taxon>Eukaryota</taxon>
        <taxon>Viridiplantae</taxon>
        <taxon>Streptophyta</taxon>
        <taxon>Embryophyta</taxon>
        <taxon>Tracheophyta</taxon>
        <taxon>Spermatophyta</taxon>
        <taxon>Magnoliopsida</taxon>
        <taxon>eudicotyledons</taxon>
        <taxon>Gunneridae</taxon>
        <taxon>Pentapetalae</taxon>
        <taxon>asterids</taxon>
        <taxon>campanulids</taxon>
        <taxon>Asterales</taxon>
        <taxon>Asteraceae</taxon>
        <taxon>Asteroideae</taxon>
        <taxon>Anthemideae</taxon>
        <taxon>Anthemidinae</taxon>
        <taxon>Tanacetum</taxon>
    </lineage>
</organism>
<dbReference type="InterPro" id="IPR013103">
    <property type="entry name" value="RVT_2"/>
</dbReference>
<dbReference type="AlphaFoldDB" id="A0A6L2JQC2"/>
<comment type="caution">
    <text evidence="3">The sequence shown here is derived from an EMBL/GenBank/DDBJ whole genome shotgun (WGS) entry which is preliminary data.</text>
</comment>
<name>A0A6L2JQC2_TANCI</name>
<evidence type="ECO:0000256" key="1">
    <source>
        <dbReference type="SAM" id="MobiDB-lite"/>
    </source>
</evidence>
<dbReference type="EMBL" id="BKCJ010001152">
    <property type="protein sequence ID" value="GEU39268.1"/>
    <property type="molecule type" value="Genomic_DNA"/>
</dbReference>
<feature type="domain" description="Reverse transcriptase Ty1/copia-type" evidence="2">
    <location>
        <begin position="186"/>
        <end position="256"/>
    </location>
</feature>
<feature type="compositionally biased region" description="Basic residues" evidence="1">
    <location>
        <begin position="443"/>
        <end position="455"/>
    </location>
</feature>
<feature type="compositionally biased region" description="Basic and acidic residues" evidence="1">
    <location>
        <begin position="499"/>
        <end position="528"/>
    </location>
</feature>
<reference evidence="3" key="1">
    <citation type="journal article" date="2019" name="Sci. Rep.">
        <title>Draft genome of Tanacetum cinerariifolium, the natural source of mosquito coil.</title>
        <authorList>
            <person name="Yamashiro T."/>
            <person name="Shiraishi A."/>
            <person name="Satake H."/>
            <person name="Nakayama K."/>
        </authorList>
    </citation>
    <scope>NUCLEOTIDE SEQUENCE</scope>
</reference>
<feature type="region of interest" description="Disordered" evidence="1">
    <location>
        <begin position="743"/>
        <end position="785"/>
    </location>
</feature>
<feature type="compositionally biased region" description="Polar residues" evidence="1">
    <location>
        <begin position="607"/>
        <end position="630"/>
    </location>
</feature>
<evidence type="ECO:0000313" key="3">
    <source>
        <dbReference type="EMBL" id="GEU39268.1"/>
    </source>
</evidence>
<dbReference type="Pfam" id="PF07727">
    <property type="entry name" value="RVT_2"/>
    <property type="match status" value="1"/>
</dbReference>
<gene>
    <name evidence="3" type="ORF">Tci_011246</name>
</gene>
<feature type="region of interest" description="Disordered" evidence="1">
    <location>
        <begin position="424"/>
        <end position="573"/>
    </location>
</feature>
<feature type="region of interest" description="Disordered" evidence="1">
    <location>
        <begin position="602"/>
        <end position="646"/>
    </location>
</feature>
<evidence type="ECO:0000259" key="2">
    <source>
        <dbReference type="Pfam" id="PF07727"/>
    </source>
</evidence>
<proteinExistence type="predicted"/>
<accession>A0A6L2JQC2</accession>